<feature type="compositionally biased region" description="Gly residues" evidence="1">
    <location>
        <begin position="142"/>
        <end position="151"/>
    </location>
</feature>
<dbReference type="Proteomes" id="UP000005143">
    <property type="component" value="Unassembled WGS sequence"/>
</dbReference>
<protein>
    <submittedName>
        <fullName evidence="2">Uncharacterized protein</fullName>
    </submittedName>
</protein>
<feature type="compositionally biased region" description="Basic and acidic residues" evidence="1">
    <location>
        <begin position="101"/>
        <end position="131"/>
    </location>
</feature>
<dbReference type="EMBL" id="AGUD01000102">
    <property type="protein sequence ID" value="EHN11458.1"/>
    <property type="molecule type" value="Genomic_DNA"/>
</dbReference>
<sequence length="151" mass="16905">MKRSTQPSDDQLLQWAVVEPDLREVRSTRRLGAPVTRTKQTLLRLLGQYHAQVLSVQNRVNVHLALRSSLVRDELRELRGEVDGLRRRLREVEGQLGVQRSDADVRADERAAGRQAEDEATSRRQQEDLRAEYGLPPSATTAGGGDGEGAR</sequence>
<name>H0E4D4_9ACTN</name>
<keyword evidence="3" id="KW-1185">Reference proteome</keyword>
<accession>H0E4D4</accession>
<organism evidence="2 3">
    <name type="scientific">Patulibacter medicamentivorans</name>
    <dbReference type="NCBI Taxonomy" id="1097667"/>
    <lineage>
        <taxon>Bacteria</taxon>
        <taxon>Bacillati</taxon>
        <taxon>Actinomycetota</taxon>
        <taxon>Thermoleophilia</taxon>
        <taxon>Solirubrobacterales</taxon>
        <taxon>Patulibacteraceae</taxon>
        <taxon>Patulibacter</taxon>
    </lineage>
</organism>
<evidence type="ECO:0000313" key="2">
    <source>
        <dbReference type="EMBL" id="EHN11458.1"/>
    </source>
</evidence>
<evidence type="ECO:0000313" key="3">
    <source>
        <dbReference type="Proteomes" id="UP000005143"/>
    </source>
</evidence>
<reference evidence="2 3" key="1">
    <citation type="journal article" date="2013" name="Biodegradation">
        <title>Quantitative proteomic analysis of ibuprofen-degrading Patulibacter sp. strain I11.</title>
        <authorList>
            <person name="Almeida B."/>
            <person name="Kjeldal H."/>
            <person name="Lolas I."/>
            <person name="Knudsen A.D."/>
            <person name="Carvalho G."/>
            <person name="Nielsen K.L."/>
            <person name="Barreto Crespo M.T."/>
            <person name="Stensballe A."/>
            <person name="Nielsen J.L."/>
        </authorList>
    </citation>
    <scope>NUCLEOTIDE SEQUENCE [LARGE SCALE GENOMIC DNA]</scope>
    <source>
        <strain evidence="2 3">I11</strain>
    </source>
</reference>
<evidence type="ECO:0000256" key="1">
    <source>
        <dbReference type="SAM" id="MobiDB-lite"/>
    </source>
</evidence>
<feature type="region of interest" description="Disordered" evidence="1">
    <location>
        <begin position="93"/>
        <end position="151"/>
    </location>
</feature>
<comment type="caution">
    <text evidence="2">The sequence shown here is derived from an EMBL/GenBank/DDBJ whole genome shotgun (WGS) entry which is preliminary data.</text>
</comment>
<proteinExistence type="predicted"/>
<gene>
    <name evidence="2" type="ORF">PAI11_16640</name>
</gene>
<dbReference type="AlphaFoldDB" id="H0E4D4"/>